<dbReference type="Gene3D" id="1.20.1260.30">
    <property type="match status" value="1"/>
</dbReference>
<dbReference type="Pfam" id="PF02384">
    <property type="entry name" value="N6_Mtase"/>
    <property type="match status" value="1"/>
</dbReference>
<dbReference type="InterPro" id="IPR000055">
    <property type="entry name" value="Restrct_endonuc_typeI_TRD"/>
</dbReference>
<dbReference type="EMBL" id="MN740650">
    <property type="protein sequence ID" value="QHS79640.1"/>
    <property type="molecule type" value="Genomic_DNA"/>
</dbReference>
<evidence type="ECO:0000256" key="3">
    <source>
        <dbReference type="ARBA" id="ARBA00022603"/>
    </source>
</evidence>
<dbReference type="InterPro" id="IPR013087">
    <property type="entry name" value="Znf_C2H2_type"/>
</dbReference>
<evidence type="ECO:0000256" key="6">
    <source>
        <dbReference type="ARBA" id="ARBA00022747"/>
    </source>
</evidence>
<dbReference type="GO" id="GO:0008170">
    <property type="term" value="F:N-methyltransferase activity"/>
    <property type="evidence" value="ECO:0007669"/>
    <property type="project" value="InterPro"/>
</dbReference>
<reference evidence="10" key="1">
    <citation type="journal article" date="2020" name="Nature">
        <title>Giant virus diversity and host interactions through global metagenomics.</title>
        <authorList>
            <person name="Schulz F."/>
            <person name="Roux S."/>
            <person name="Paez-Espino D."/>
            <person name="Jungbluth S."/>
            <person name="Walsh D.A."/>
            <person name="Denef V.J."/>
            <person name="McMahon K.D."/>
            <person name="Konstantinidis K.T."/>
            <person name="Eloe-Fadrosh E.A."/>
            <person name="Kyrpides N.C."/>
            <person name="Woyke T."/>
        </authorList>
    </citation>
    <scope>NUCLEOTIDE SEQUENCE</scope>
    <source>
        <strain evidence="10">GVMAG-S-1035303-20</strain>
    </source>
</reference>
<dbReference type="SUPFAM" id="SSF116734">
    <property type="entry name" value="DNA methylase specificity domain"/>
    <property type="match status" value="2"/>
</dbReference>
<dbReference type="InterPro" id="IPR002052">
    <property type="entry name" value="DNA_methylase_N6_adenine_CS"/>
</dbReference>
<proteinExistence type="inferred from homology"/>
<evidence type="ECO:0000256" key="2">
    <source>
        <dbReference type="ARBA" id="ARBA00011900"/>
    </source>
</evidence>
<evidence type="ECO:0000256" key="4">
    <source>
        <dbReference type="ARBA" id="ARBA00022679"/>
    </source>
</evidence>
<dbReference type="AlphaFoldDB" id="A0A6C0AJK5"/>
<dbReference type="GO" id="GO:0032259">
    <property type="term" value="P:methylation"/>
    <property type="evidence" value="ECO:0007669"/>
    <property type="project" value="UniProtKB-KW"/>
</dbReference>
<name>A0A6C0AJK5_9ZZZZ</name>
<keyword evidence="4" id="KW-0808">Transferase</keyword>
<evidence type="ECO:0000256" key="5">
    <source>
        <dbReference type="ARBA" id="ARBA00022691"/>
    </source>
</evidence>
<dbReference type="InterPro" id="IPR051537">
    <property type="entry name" value="DNA_Adenine_Mtase"/>
</dbReference>
<dbReference type="Gene3D" id="3.40.50.150">
    <property type="entry name" value="Vaccinia Virus protein VP39"/>
    <property type="match status" value="1"/>
</dbReference>
<feature type="domain" description="C2H2-type" evidence="9">
    <location>
        <begin position="4"/>
        <end position="32"/>
    </location>
</feature>
<dbReference type="PROSITE" id="PS50157">
    <property type="entry name" value="ZINC_FINGER_C2H2_2"/>
    <property type="match status" value="1"/>
</dbReference>
<dbReference type="GO" id="GO:0009007">
    <property type="term" value="F:site-specific DNA-methyltransferase (adenine-specific) activity"/>
    <property type="evidence" value="ECO:0007669"/>
    <property type="project" value="UniProtKB-EC"/>
</dbReference>
<evidence type="ECO:0000256" key="1">
    <source>
        <dbReference type="ARBA" id="ARBA00010923"/>
    </source>
</evidence>
<dbReference type="GO" id="GO:0003677">
    <property type="term" value="F:DNA binding"/>
    <property type="evidence" value="ECO:0007669"/>
    <property type="project" value="UniProtKB-KW"/>
</dbReference>
<dbReference type="InterPro" id="IPR044946">
    <property type="entry name" value="Restrct_endonuc_typeI_TRD_sf"/>
</dbReference>
<evidence type="ECO:0000313" key="10">
    <source>
        <dbReference type="EMBL" id="QHS79640.1"/>
    </source>
</evidence>
<dbReference type="InterPro" id="IPR038333">
    <property type="entry name" value="T1MK-like_N_sf"/>
</dbReference>
<keyword evidence="6" id="KW-0680">Restriction system</keyword>
<sequence length="856" mass="96260">MREYTCEKCMRKFPRKSGYSDHMKKKNDCARTSAVQAVVEKVAASIKKIEEPPELVLSTDEPTRKAELQKFFEDIHHILWTSASLSPEKALDHMTFFFAYRLIENQADELNLPSECRWSHVMNFKKNANELDIIVKKGTSSFLKNVRTKPFFKQHEIKRAEIVQQIMCLINRIPMRILSEGDTLGDIFEHMLSRGMSTMSDEGQYFTNRKICHLAFELAYKIKKSVYRSDGSLTTFADWFCGTGGFPAEFVKGVAQKSIEEGKLIDWKKCSGSVYCQDMNGSSVTTTLLNMLILTGVPFSSKNIRSGNSFNEPITMGDSAPHKDVKIDFCFMNPPYGGDKTKGKDYKFAYSKKVKDEAGKNVTRYLVNSEIQSIGIEDDDKVSAGVQLAMATLSGDGGVCCIVLPQGFFFGAFKKCVELRKKIAEEYKIWYVVDIASGSFINTGTKTSMMVFQKGVGSTEKVSFIGLDENVLVEATLEELRLKDYSLNYKQYLPQTAVEVEGFEMVKLGDVVSFKPEKSKKDKSYYTYIDIGSVNKGNFKAGDTIAKGDLPGRAQYSVKVGDILLGTVRPNLEHYLLISPQVYREDLIVSNGFSIMRCDTDKVLPRYLYSILTLSTTTAYLTERATGTTYPVVDDSIIGAMEIPLPSLERQQEIVESIDGWAGLAQQEEVALKILEKQVMFHVKEMGRGQPRVKFGELMKPVKGKRYPVSEGTDSGAYPLLRSSKDGKVKWMPDYTYEGPCIAAGNGGEANFQLVEKFNASTHTLVYDVTDRAIKEFVYYSIQNMIHTINDLCFQGTGLKNLNTTLFMDLEISLPPLNEQQTLQSDFDEIRHKHAKIAIYKGKAQEAIRRLIPGAT</sequence>
<dbReference type="GO" id="GO:0009307">
    <property type="term" value="P:DNA restriction-modification system"/>
    <property type="evidence" value="ECO:0007669"/>
    <property type="project" value="UniProtKB-KW"/>
</dbReference>
<dbReference type="InterPro" id="IPR003356">
    <property type="entry name" value="DNA_methylase_A-5"/>
</dbReference>
<comment type="similarity">
    <text evidence="1">Belongs to the type-I restriction system S methylase family.</text>
</comment>
<accession>A0A6C0AJK5</accession>
<comment type="catalytic activity">
    <reaction evidence="8">
        <text>a 2'-deoxyadenosine in DNA + S-adenosyl-L-methionine = an N(6)-methyl-2'-deoxyadenosine in DNA + S-adenosyl-L-homocysteine + H(+)</text>
        <dbReference type="Rhea" id="RHEA:15197"/>
        <dbReference type="Rhea" id="RHEA-COMP:12418"/>
        <dbReference type="Rhea" id="RHEA-COMP:12419"/>
        <dbReference type="ChEBI" id="CHEBI:15378"/>
        <dbReference type="ChEBI" id="CHEBI:57856"/>
        <dbReference type="ChEBI" id="CHEBI:59789"/>
        <dbReference type="ChEBI" id="CHEBI:90615"/>
        <dbReference type="ChEBI" id="CHEBI:90616"/>
        <dbReference type="EC" id="2.1.1.72"/>
    </reaction>
</comment>
<dbReference type="Pfam" id="PF01420">
    <property type="entry name" value="Methylase_S"/>
    <property type="match status" value="2"/>
</dbReference>
<dbReference type="EC" id="2.1.1.72" evidence="2"/>
<dbReference type="Gene3D" id="3.90.220.20">
    <property type="entry name" value="DNA methylase specificity domains"/>
    <property type="match status" value="2"/>
</dbReference>
<evidence type="ECO:0000256" key="8">
    <source>
        <dbReference type="ARBA" id="ARBA00047942"/>
    </source>
</evidence>
<dbReference type="PANTHER" id="PTHR42933:SF3">
    <property type="entry name" value="TYPE I RESTRICTION ENZYME MJAVIII METHYLASE SUBUNIT"/>
    <property type="match status" value="1"/>
</dbReference>
<dbReference type="InterPro" id="IPR029063">
    <property type="entry name" value="SAM-dependent_MTases_sf"/>
</dbReference>
<protein>
    <recommendedName>
        <fullName evidence="2">site-specific DNA-methyltransferase (adenine-specific)</fullName>
        <ecNumber evidence="2">2.1.1.72</ecNumber>
    </recommendedName>
</protein>
<dbReference type="SUPFAM" id="SSF53335">
    <property type="entry name" value="S-adenosyl-L-methionine-dependent methyltransferases"/>
    <property type="match status" value="1"/>
</dbReference>
<keyword evidence="3" id="KW-0489">Methyltransferase</keyword>
<evidence type="ECO:0000256" key="7">
    <source>
        <dbReference type="ARBA" id="ARBA00023125"/>
    </source>
</evidence>
<organism evidence="10">
    <name type="scientific">viral metagenome</name>
    <dbReference type="NCBI Taxonomy" id="1070528"/>
    <lineage>
        <taxon>unclassified sequences</taxon>
        <taxon>metagenomes</taxon>
        <taxon>organismal metagenomes</taxon>
    </lineage>
</organism>
<dbReference type="PANTHER" id="PTHR42933">
    <property type="entry name" value="SLR6095 PROTEIN"/>
    <property type="match status" value="1"/>
</dbReference>
<keyword evidence="5" id="KW-0949">S-adenosyl-L-methionine</keyword>
<evidence type="ECO:0000259" key="9">
    <source>
        <dbReference type="PROSITE" id="PS50157"/>
    </source>
</evidence>
<dbReference type="PROSITE" id="PS00092">
    <property type="entry name" value="N6_MTASE"/>
    <property type="match status" value="1"/>
</dbReference>
<keyword evidence="7" id="KW-0238">DNA-binding</keyword>